<gene>
    <name evidence="2" type="ORF">MFFC18_09280</name>
</gene>
<feature type="compositionally biased region" description="Low complexity" evidence="1">
    <location>
        <begin position="112"/>
        <end position="129"/>
    </location>
</feature>
<dbReference type="OrthoDB" id="283571at2"/>
<dbReference type="Gene3D" id="1.25.40.10">
    <property type="entry name" value="Tetratricopeptide repeat domain"/>
    <property type="match status" value="1"/>
</dbReference>
<dbReference type="EMBL" id="CP042912">
    <property type="protein sequence ID" value="QEG21076.1"/>
    <property type="molecule type" value="Genomic_DNA"/>
</dbReference>
<feature type="region of interest" description="Disordered" evidence="1">
    <location>
        <begin position="94"/>
        <end position="129"/>
    </location>
</feature>
<protein>
    <recommendedName>
        <fullName evidence="4">Tetratricopeptide repeat protein</fullName>
    </recommendedName>
</protein>
<dbReference type="STRING" id="980251.GCA_001642875_02012"/>
<organism evidence="2 3">
    <name type="scientific">Mariniblastus fucicola</name>
    <dbReference type="NCBI Taxonomy" id="980251"/>
    <lineage>
        <taxon>Bacteria</taxon>
        <taxon>Pseudomonadati</taxon>
        <taxon>Planctomycetota</taxon>
        <taxon>Planctomycetia</taxon>
        <taxon>Pirellulales</taxon>
        <taxon>Pirellulaceae</taxon>
        <taxon>Mariniblastus</taxon>
    </lineage>
</organism>
<dbReference type="Proteomes" id="UP000322214">
    <property type="component" value="Chromosome"/>
</dbReference>
<dbReference type="RefSeq" id="WP_075081895.1">
    <property type="nucleotide sequence ID" value="NZ_CP042912.1"/>
</dbReference>
<proteinExistence type="predicted"/>
<reference evidence="2 3" key="1">
    <citation type="submission" date="2019-08" db="EMBL/GenBank/DDBJ databases">
        <title>Deep-cultivation of Planctomycetes and their phenomic and genomic characterization uncovers novel biology.</title>
        <authorList>
            <person name="Wiegand S."/>
            <person name="Jogler M."/>
            <person name="Boedeker C."/>
            <person name="Pinto D."/>
            <person name="Vollmers J."/>
            <person name="Rivas-Marin E."/>
            <person name="Kohn T."/>
            <person name="Peeters S.H."/>
            <person name="Heuer A."/>
            <person name="Rast P."/>
            <person name="Oberbeckmann S."/>
            <person name="Bunk B."/>
            <person name="Jeske O."/>
            <person name="Meyerdierks A."/>
            <person name="Storesund J.E."/>
            <person name="Kallscheuer N."/>
            <person name="Luecker S."/>
            <person name="Lage O.M."/>
            <person name="Pohl T."/>
            <person name="Merkel B.J."/>
            <person name="Hornburger P."/>
            <person name="Mueller R.-W."/>
            <person name="Bruemmer F."/>
            <person name="Labrenz M."/>
            <person name="Spormann A.M."/>
            <person name="Op den Camp H."/>
            <person name="Overmann J."/>
            <person name="Amann R."/>
            <person name="Jetten M.S.M."/>
            <person name="Mascher T."/>
            <person name="Medema M.H."/>
            <person name="Devos D.P."/>
            <person name="Kaster A.-K."/>
            <person name="Ovreas L."/>
            <person name="Rohde M."/>
            <person name="Galperin M.Y."/>
            <person name="Jogler C."/>
        </authorList>
    </citation>
    <scope>NUCLEOTIDE SEQUENCE [LARGE SCALE GENOMIC DNA]</scope>
    <source>
        <strain evidence="2 3">FC18</strain>
    </source>
</reference>
<dbReference type="AlphaFoldDB" id="A0A5B9P8X1"/>
<accession>A0A5B9P8X1</accession>
<evidence type="ECO:0008006" key="4">
    <source>
        <dbReference type="Google" id="ProtNLM"/>
    </source>
</evidence>
<keyword evidence="3" id="KW-1185">Reference proteome</keyword>
<sequence length="129" mass="14200">MNFIKRFTSSFTTRGRTLAQVEKGMALANKNQSDKAIDIYSAVIASSETPRDVLAMAMFNRALAYTATNKPEEATLDLKAILAMPESFPKIKRSASDKLVRMQRKIKRESRASSSESLPSHDSLSGGDV</sequence>
<evidence type="ECO:0000313" key="3">
    <source>
        <dbReference type="Proteomes" id="UP000322214"/>
    </source>
</evidence>
<evidence type="ECO:0000313" key="2">
    <source>
        <dbReference type="EMBL" id="QEG21076.1"/>
    </source>
</evidence>
<dbReference type="InterPro" id="IPR011990">
    <property type="entry name" value="TPR-like_helical_dom_sf"/>
</dbReference>
<name>A0A5B9P8X1_9BACT</name>
<dbReference type="KEGG" id="mff:MFFC18_09280"/>
<evidence type="ECO:0000256" key="1">
    <source>
        <dbReference type="SAM" id="MobiDB-lite"/>
    </source>
</evidence>
<dbReference type="SUPFAM" id="SSF48452">
    <property type="entry name" value="TPR-like"/>
    <property type="match status" value="1"/>
</dbReference>